<sequence>MNKMLPPLAPLRRLSKARQVALMGAVSILPMLPVTFFLPILPDIARSLAVSSTEFQLALPLFVLTQVFAMPVVALLSDAGFRLHCLYWSLVVFVTGTLCCLVSVETCLFFIGRALQGVASAGLMTVVPAMVNECYEDNEVARVLSYITAIGFIVPMAGAELGTFIASCLSWQYVYAIILVYAVVVSLVCRRMLKKPEPAHPVDCVRYYKSCLWHWKSMLTDRYTLAFLICNTGVAIVCQIYVSNSAFLYLEYFKLRPITYSYLLSVLYLSRMLVSVFNGLLLKRHDYLYIVHHSIPLLIFLTLLTTVMDLIFHQADTLNQMLPIMLFALSGFILTNTLAGVLQNNDKWAMQAVSLMFILFSSMASIVNIFLIVHQDGTPKVLSLFSLLVLVITYLVFLGTLPAHKRIR</sequence>
<dbReference type="PANTHER" id="PTHR43124">
    <property type="entry name" value="PURINE EFFLUX PUMP PBUE"/>
    <property type="match status" value="1"/>
</dbReference>
<feature type="transmembrane region" description="Helical" evidence="6">
    <location>
        <begin position="223"/>
        <end position="242"/>
    </location>
</feature>
<dbReference type="InterPro" id="IPR020846">
    <property type="entry name" value="MFS_dom"/>
</dbReference>
<dbReference type="InterPro" id="IPR036259">
    <property type="entry name" value="MFS_trans_sf"/>
</dbReference>
<keyword evidence="3 6" id="KW-0812">Transmembrane</keyword>
<dbReference type="InterPro" id="IPR011701">
    <property type="entry name" value="MFS"/>
</dbReference>
<dbReference type="Gene3D" id="1.20.1720.10">
    <property type="entry name" value="Multidrug resistance protein D"/>
    <property type="match status" value="1"/>
</dbReference>
<feature type="transmembrane region" description="Helical" evidence="6">
    <location>
        <begin position="143"/>
        <end position="166"/>
    </location>
</feature>
<dbReference type="InterPro" id="IPR050189">
    <property type="entry name" value="MFS_Efflux_Transporters"/>
</dbReference>
<feature type="domain" description="Major facilitator superfamily (MFS) profile" evidence="7">
    <location>
        <begin position="19"/>
        <end position="408"/>
    </location>
</feature>
<evidence type="ECO:0000256" key="1">
    <source>
        <dbReference type="ARBA" id="ARBA00004651"/>
    </source>
</evidence>
<evidence type="ECO:0000256" key="2">
    <source>
        <dbReference type="ARBA" id="ARBA00022475"/>
    </source>
</evidence>
<dbReference type="EMBL" id="CP013251">
    <property type="protein sequence ID" value="AMO54874.1"/>
    <property type="molecule type" value="Genomic_DNA"/>
</dbReference>
<evidence type="ECO:0000256" key="5">
    <source>
        <dbReference type="ARBA" id="ARBA00023136"/>
    </source>
</evidence>
<dbReference type="RefSeq" id="WP_082212371.1">
    <property type="nucleotide sequence ID" value="NZ_CP013251.1"/>
</dbReference>
<evidence type="ECO:0000256" key="6">
    <source>
        <dbReference type="SAM" id="Phobius"/>
    </source>
</evidence>
<evidence type="ECO:0000313" key="9">
    <source>
        <dbReference type="Proteomes" id="UP000071065"/>
    </source>
</evidence>
<dbReference type="Pfam" id="PF07690">
    <property type="entry name" value="MFS_1"/>
    <property type="match status" value="1"/>
</dbReference>
<feature type="transmembrane region" description="Helical" evidence="6">
    <location>
        <begin position="262"/>
        <end position="282"/>
    </location>
</feature>
<dbReference type="SUPFAM" id="SSF103473">
    <property type="entry name" value="MFS general substrate transporter"/>
    <property type="match status" value="1"/>
</dbReference>
<feature type="transmembrane region" description="Helical" evidence="6">
    <location>
        <begin position="381"/>
        <end position="401"/>
    </location>
</feature>
<feature type="transmembrane region" description="Helical" evidence="6">
    <location>
        <begin position="321"/>
        <end position="342"/>
    </location>
</feature>
<dbReference type="OrthoDB" id="9814303at2"/>
<reference evidence="8 9" key="1">
    <citation type="journal article" date="2016" name="Front. Microbiol.">
        <title>Genomic Insight into the Host-Endosymbiont Relationship of Endozoicomonas montiporae CL-33(T) with its Coral Host.</title>
        <authorList>
            <person name="Ding J.-Y."/>
            <person name="Shiu J.-H."/>
            <person name="Chen W.-M."/>
            <person name="Chiang Y.-R."/>
            <person name="Tang S.-L."/>
        </authorList>
    </citation>
    <scope>NUCLEOTIDE SEQUENCE [LARGE SCALE GENOMIC DNA]</scope>
    <source>
        <strain evidence="8 9">CL-33</strain>
    </source>
</reference>
<evidence type="ECO:0000259" key="7">
    <source>
        <dbReference type="PROSITE" id="PS50850"/>
    </source>
</evidence>
<gene>
    <name evidence="8" type="primary">bcr1</name>
    <name evidence="8" type="ORF">EZMO1_0634</name>
</gene>
<accession>A0A142B7Z8</accession>
<dbReference type="GO" id="GO:0022857">
    <property type="term" value="F:transmembrane transporter activity"/>
    <property type="evidence" value="ECO:0007669"/>
    <property type="project" value="InterPro"/>
</dbReference>
<feature type="transmembrane region" description="Helical" evidence="6">
    <location>
        <begin position="57"/>
        <end position="76"/>
    </location>
</feature>
<keyword evidence="5 6" id="KW-0472">Membrane</keyword>
<dbReference type="PATRIC" id="fig|570277.3.peg.679"/>
<feature type="transmembrane region" description="Helical" evidence="6">
    <location>
        <begin position="110"/>
        <end position="131"/>
    </location>
</feature>
<dbReference type="STRING" id="570277.EZMO1_0634"/>
<keyword evidence="4 6" id="KW-1133">Transmembrane helix</keyword>
<dbReference type="KEGG" id="emp:EZMO1_0634"/>
<keyword evidence="2" id="KW-1003">Cell membrane</keyword>
<dbReference type="Proteomes" id="UP000071065">
    <property type="component" value="Chromosome"/>
</dbReference>
<feature type="transmembrane region" description="Helical" evidence="6">
    <location>
        <begin position="20"/>
        <end position="41"/>
    </location>
</feature>
<evidence type="ECO:0000256" key="3">
    <source>
        <dbReference type="ARBA" id="ARBA00022692"/>
    </source>
</evidence>
<dbReference type="PANTHER" id="PTHR43124:SF3">
    <property type="entry name" value="CHLORAMPHENICOL EFFLUX PUMP RV0191"/>
    <property type="match status" value="1"/>
</dbReference>
<feature type="transmembrane region" description="Helical" evidence="6">
    <location>
        <begin position="172"/>
        <end position="189"/>
    </location>
</feature>
<dbReference type="AlphaFoldDB" id="A0A142B7Z8"/>
<dbReference type="GO" id="GO:0005886">
    <property type="term" value="C:plasma membrane"/>
    <property type="evidence" value="ECO:0007669"/>
    <property type="project" value="UniProtKB-SubCell"/>
</dbReference>
<name>A0A142B7Z8_9GAMM</name>
<feature type="transmembrane region" description="Helical" evidence="6">
    <location>
        <begin position="354"/>
        <end position="375"/>
    </location>
</feature>
<evidence type="ECO:0000313" key="8">
    <source>
        <dbReference type="EMBL" id="AMO54874.1"/>
    </source>
</evidence>
<protein>
    <submittedName>
        <fullName evidence="8">Bcr/CflA subfamily drug resistance transporter</fullName>
    </submittedName>
</protein>
<dbReference type="PROSITE" id="PS50850">
    <property type="entry name" value="MFS"/>
    <property type="match status" value="1"/>
</dbReference>
<proteinExistence type="predicted"/>
<organism evidence="8 9">
    <name type="scientific">Endozoicomonas montiporae CL-33</name>
    <dbReference type="NCBI Taxonomy" id="570277"/>
    <lineage>
        <taxon>Bacteria</taxon>
        <taxon>Pseudomonadati</taxon>
        <taxon>Pseudomonadota</taxon>
        <taxon>Gammaproteobacteria</taxon>
        <taxon>Oceanospirillales</taxon>
        <taxon>Endozoicomonadaceae</taxon>
        <taxon>Endozoicomonas</taxon>
    </lineage>
</organism>
<comment type="subcellular location">
    <subcellularLocation>
        <location evidence="1">Cell membrane</location>
        <topology evidence="1">Multi-pass membrane protein</topology>
    </subcellularLocation>
</comment>
<evidence type="ECO:0000256" key="4">
    <source>
        <dbReference type="ARBA" id="ARBA00022989"/>
    </source>
</evidence>
<feature type="transmembrane region" description="Helical" evidence="6">
    <location>
        <begin position="294"/>
        <end position="315"/>
    </location>
</feature>
<feature type="transmembrane region" description="Helical" evidence="6">
    <location>
        <begin position="85"/>
        <end position="104"/>
    </location>
</feature>